<dbReference type="Proteomes" id="UP001239111">
    <property type="component" value="Chromosome 3"/>
</dbReference>
<dbReference type="EMBL" id="CM056743">
    <property type="protein sequence ID" value="KAJ8674371.1"/>
    <property type="molecule type" value="Genomic_DNA"/>
</dbReference>
<sequence length="185" mass="21361">MITALTNIYTNSRYPFNSTEYVPNVNEMIDMMTNPEEIKEQIIVEYRNFVRLQRLLRELQNQAGSTSDHEELDDQNSEFDIETESFENIFAEIGGPIPPSRSLIYHQWGIEGRRCNYDPSQAELSDAPKDTTLPAEQNGLTPRGQIDQKLQNNIEKLREKIKSQISDLLKLRQRLDQVGPIFSSV</sequence>
<evidence type="ECO:0000313" key="2">
    <source>
        <dbReference type="Proteomes" id="UP001239111"/>
    </source>
</evidence>
<gene>
    <name evidence="1" type="ORF">QAD02_005633</name>
</gene>
<name>A0ACC2NU53_9HYME</name>
<reference evidence="1" key="1">
    <citation type="submission" date="2023-04" db="EMBL/GenBank/DDBJ databases">
        <title>A chromosome-level genome assembly of the parasitoid wasp Eretmocerus hayati.</title>
        <authorList>
            <person name="Zhong Y."/>
            <person name="Liu S."/>
            <person name="Liu Y."/>
        </authorList>
    </citation>
    <scope>NUCLEOTIDE SEQUENCE</scope>
    <source>
        <strain evidence="1">ZJU_SS_LIU_2023</strain>
    </source>
</reference>
<organism evidence="1 2">
    <name type="scientific">Eretmocerus hayati</name>
    <dbReference type="NCBI Taxonomy" id="131215"/>
    <lineage>
        <taxon>Eukaryota</taxon>
        <taxon>Metazoa</taxon>
        <taxon>Ecdysozoa</taxon>
        <taxon>Arthropoda</taxon>
        <taxon>Hexapoda</taxon>
        <taxon>Insecta</taxon>
        <taxon>Pterygota</taxon>
        <taxon>Neoptera</taxon>
        <taxon>Endopterygota</taxon>
        <taxon>Hymenoptera</taxon>
        <taxon>Apocrita</taxon>
        <taxon>Proctotrupomorpha</taxon>
        <taxon>Chalcidoidea</taxon>
        <taxon>Aphelinidae</taxon>
        <taxon>Aphelininae</taxon>
        <taxon>Eretmocerus</taxon>
    </lineage>
</organism>
<evidence type="ECO:0000313" key="1">
    <source>
        <dbReference type="EMBL" id="KAJ8674371.1"/>
    </source>
</evidence>
<comment type="caution">
    <text evidence="1">The sequence shown here is derived from an EMBL/GenBank/DDBJ whole genome shotgun (WGS) entry which is preliminary data.</text>
</comment>
<protein>
    <submittedName>
        <fullName evidence="1">Uncharacterized protein</fullName>
    </submittedName>
</protein>
<accession>A0ACC2NU53</accession>
<proteinExistence type="predicted"/>
<keyword evidence="2" id="KW-1185">Reference proteome</keyword>